<keyword evidence="2 9" id="KW-0378">Hydrolase</keyword>
<dbReference type="SUPFAM" id="SSF49785">
    <property type="entry name" value="Galactose-binding domain-like"/>
    <property type="match status" value="1"/>
</dbReference>
<dbReference type="InterPro" id="IPR008979">
    <property type="entry name" value="Galactose-bd-like_sf"/>
</dbReference>
<dbReference type="PANTHER" id="PTHR42732:SF2">
    <property type="entry name" value="BETA-MANNOSIDASE"/>
    <property type="match status" value="1"/>
</dbReference>
<evidence type="ECO:0000256" key="2">
    <source>
        <dbReference type="ARBA" id="ARBA00022801"/>
    </source>
</evidence>
<keyword evidence="3" id="KW-0326">Glycosidase</keyword>
<dbReference type="EMBL" id="ML994745">
    <property type="protein sequence ID" value="KAF2175113.1"/>
    <property type="molecule type" value="Genomic_DNA"/>
</dbReference>
<accession>A0A6A6D7Q8</accession>
<protein>
    <submittedName>
        <fullName evidence="9">Glycoside hydrolase family 2 protein</fullName>
    </submittedName>
</protein>
<dbReference type="InterPro" id="IPR051913">
    <property type="entry name" value="GH2_Domain-Containing"/>
</dbReference>
<comment type="similarity">
    <text evidence="1">Belongs to the glycosyl hydrolase 2 family.</text>
</comment>
<feature type="signal peptide" evidence="5">
    <location>
        <begin position="1"/>
        <end position="18"/>
    </location>
</feature>
<feature type="chain" id="PRO_5025427345" evidence="5">
    <location>
        <begin position="19"/>
        <end position="660"/>
    </location>
</feature>
<reference evidence="9" key="1">
    <citation type="journal article" date="2020" name="Stud. Mycol.">
        <title>101 Dothideomycetes genomes: a test case for predicting lifestyles and emergence of pathogens.</title>
        <authorList>
            <person name="Haridas S."/>
            <person name="Albert R."/>
            <person name="Binder M."/>
            <person name="Bloem J."/>
            <person name="Labutti K."/>
            <person name="Salamov A."/>
            <person name="Andreopoulos B."/>
            <person name="Baker S."/>
            <person name="Barry K."/>
            <person name="Bills G."/>
            <person name="Bluhm B."/>
            <person name="Cannon C."/>
            <person name="Castanera R."/>
            <person name="Culley D."/>
            <person name="Daum C."/>
            <person name="Ezra D."/>
            <person name="Gonzalez J."/>
            <person name="Henrissat B."/>
            <person name="Kuo A."/>
            <person name="Liang C."/>
            <person name="Lipzen A."/>
            <person name="Lutzoni F."/>
            <person name="Magnuson J."/>
            <person name="Mondo S."/>
            <person name="Nolan M."/>
            <person name="Ohm R."/>
            <person name="Pangilinan J."/>
            <person name="Park H.-J."/>
            <person name="Ramirez L."/>
            <person name="Alfaro M."/>
            <person name="Sun H."/>
            <person name="Tritt A."/>
            <person name="Yoshinaga Y."/>
            <person name="Zwiers L.-H."/>
            <person name="Turgeon B."/>
            <person name="Goodwin S."/>
            <person name="Spatafora J."/>
            <person name="Crous P."/>
            <person name="Grigoriev I."/>
        </authorList>
    </citation>
    <scope>NUCLEOTIDE SEQUENCE</scope>
    <source>
        <strain evidence="9">CBS 207.26</strain>
    </source>
</reference>
<evidence type="ECO:0000259" key="8">
    <source>
        <dbReference type="Pfam" id="PF02837"/>
    </source>
</evidence>
<dbReference type="AlphaFoldDB" id="A0A6A6D7Q8"/>
<evidence type="ECO:0000256" key="1">
    <source>
        <dbReference type="ARBA" id="ARBA00007401"/>
    </source>
</evidence>
<keyword evidence="10" id="KW-1185">Reference proteome</keyword>
<sequence length="660" mass="74132">MRLSIGIIASLLATATLASSNSRFFRRQTNVTGYAPKEGPLDTPWTDKVGTNPWPEYPRPQLQRSQWKSLNGVWRYQNASGLNEVDAPPFEVDLASPVLVPFCLESALSGVMGNWTIFSWYQTSFTVPSSWSSGNRVLLNFGAVDYEATVFVNRQKVGFHRGGYFGFTIDVTDYLSVNGTNEMLVFAHDPTDSGTWQIPIGKQTLEPSHIFYTPCSGIWQSVWLESAPANHITQLDLSADMDGKVNVNVHSSGNASTPVEVTIYEPHSTDVKATAKGNSGSAFEFTVDSPDLWSPDSPTLYNITIKMGSDTITSYTGFRTVSKAEIDGVMRPLLNGEFVFQFGTLDQGFWPDGIYTPPTREAMIYDLQVLKRVGYNMLRKHIKIEPALFYQAADEIGIMLIQDMPSMRPSIRDPNSTNACPPNVPVGQYASQLEFNRQLELMINQLKNYPSIVTWVIYNEGWGQERRAFYPEFGLMDLVRSIDPTRLINPVTGWHDHGAGDFHDNHHYANPQCGTPFYSVASTPYDPRRIAIQGEFGGVGQNVTEDHLWKVPAAVRDINQTYEIDETVEIWNYRSHILLTELLDQVKRFACSAAVWTQTTDVEGEVNGMLTYDRRVIRMDEEQWKNDIQALYDAAAERASGNHSMVMMPRDVAERLDGSQ</sequence>
<dbReference type="InterPro" id="IPR013783">
    <property type="entry name" value="Ig-like_fold"/>
</dbReference>
<dbReference type="PANTHER" id="PTHR42732">
    <property type="entry name" value="BETA-GALACTOSIDASE"/>
    <property type="match status" value="1"/>
</dbReference>
<dbReference type="Gene3D" id="3.20.20.80">
    <property type="entry name" value="Glycosidases"/>
    <property type="match status" value="1"/>
</dbReference>
<dbReference type="Gene3D" id="2.60.40.10">
    <property type="entry name" value="Immunoglobulins"/>
    <property type="match status" value="1"/>
</dbReference>
<dbReference type="InterPro" id="IPR006103">
    <property type="entry name" value="Glyco_hydro_2_cat"/>
</dbReference>
<proteinExistence type="inferred from homology"/>
<name>A0A6A6D7Q8_9PEZI</name>
<dbReference type="Proteomes" id="UP000800200">
    <property type="component" value="Unassembled WGS sequence"/>
</dbReference>
<dbReference type="InterPro" id="IPR006102">
    <property type="entry name" value="Ig-like_GH2"/>
</dbReference>
<evidence type="ECO:0000313" key="9">
    <source>
        <dbReference type="EMBL" id="KAF2175113.1"/>
    </source>
</evidence>
<dbReference type="SUPFAM" id="SSF49303">
    <property type="entry name" value="beta-Galactosidase/glucuronidase domain"/>
    <property type="match status" value="1"/>
</dbReference>
<dbReference type="Pfam" id="PF00703">
    <property type="entry name" value="Glyco_hydro_2"/>
    <property type="match status" value="1"/>
</dbReference>
<dbReference type="InterPro" id="IPR006104">
    <property type="entry name" value="Glyco_hydro_2_N"/>
</dbReference>
<dbReference type="GO" id="GO:0005975">
    <property type="term" value="P:carbohydrate metabolic process"/>
    <property type="evidence" value="ECO:0007669"/>
    <property type="project" value="InterPro"/>
</dbReference>
<dbReference type="InterPro" id="IPR017853">
    <property type="entry name" value="GH"/>
</dbReference>
<dbReference type="Pfam" id="PF02837">
    <property type="entry name" value="Glyco_hydro_2_N"/>
    <property type="match status" value="1"/>
</dbReference>
<evidence type="ECO:0000313" key="10">
    <source>
        <dbReference type="Proteomes" id="UP000800200"/>
    </source>
</evidence>
<dbReference type="InterPro" id="IPR036156">
    <property type="entry name" value="Beta-gal/glucu_dom_sf"/>
</dbReference>
<evidence type="ECO:0000256" key="5">
    <source>
        <dbReference type="SAM" id="SignalP"/>
    </source>
</evidence>
<gene>
    <name evidence="9" type="ORF">K469DRAFT_702985</name>
</gene>
<evidence type="ECO:0000256" key="3">
    <source>
        <dbReference type="ARBA" id="ARBA00023295"/>
    </source>
</evidence>
<feature type="domain" description="Glycosyl hydrolases family 2 sugar binding" evidence="8">
    <location>
        <begin position="119"/>
        <end position="224"/>
    </location>
</feature>
<dbReference type="SUPFAM" id="SSF51445">
    <property type="entry name" value="(Trans)glycosidases"/>
    <property type="match status" value="1"/>
</dbReference>
<keyword evidence="5" id="KW-0732">Signal</keyword>
<dbReference type="Gene3D" id="2.60.120.260">
    <property type="entry name" value="Galactose-binding domain-like"/>
    <property type="match status" value="1"/>
</dbReference>
<feature type="region of interest" description="Disordered" evidence="4">
    <location>
        <begin position="35"/>
        <end position="57"/>
    </location>
</feature>
<organism evidence="9 10">
    <name type="scientific">Zopfia rhizophila CBS 207.26</name>
    <dbReference type="NCBI Taxonomy" id="1314779"/>
    <lineage>
        <taxon>Eukaryota</taxon>
        <taxon>Fungi</taxon>
        <taxon>Dikarya</taxon>
        <taxon>Ascomycota</taxon>
        <taxon>Pezizomycotina</taxon>
        <taxon>Dothideomycetes</taxon>
        <taxon>Dothideomycetes incertae sedis</taxon>
        <taxon>Zopfiaceae</taxon>
        <taxon>Zopfia</taxon>
    </lineage>
</organism>
<evidence type="ECO:0000259" key="6">
    <source>
        <dbReference type="Pfam" id="PF00703"/>
    </source>
</evidence>
<dbReference type="Pfam" id="PF02836">
    <property type="entry name" value="Glyco_hydro_2_C"/>
    <property type="match status" value="1"/>
</dbReference>
<feature type="domain" description="Glycoside hydrolase family 2 catalytic" evidence="7">
    <location>
        <begin position="361"/>
        <end position="496"/>
    </location>
</feature>
<feature type="domain" description="Glycoside hydrolase family 2 immunoglobulin-like beta-sandwich" evidence="6">
    <location>
        <begin position="234"/>
        <end position="319"/>
    </location>
</feature>
<evidence type="ECO:0000259" key="7">
    <source>
        <dbReference type="Pfam" id="PF02836"/>
    </source>
</evidence>
<evidence type="ECO:0000256" key="4">
    <source>
        <dbReference type="SAM" id="MobiDB-lite"/>
    </source>
</evidence>
<dbReference type="GO" id="GO:0004553">
    <property type="term" value="F:hydrolase activity, hydrolyzing O-glycosyl compounds"/>
    <property type="evidence" value="ECO:0007669"/>
    <property type="project" value="InterPro"/>
</dbReference>
<dbReference type="OrthoDB" id="408320at2759"/>